<sequence>MNGSDTAAMRGSGEVGRPATRHRYLIQLPVAADDLTTAVRVARVIARSLSFHNLVECDDATVCEADQPAVRHPAFCPRHLANGRRCLLRPDHDGPCARRLPR</sequence>
<evidence type="ECO:0000313" key="1">
    <source>
        <dbReference type="EMBL" id="TWH66827.1"/>
    </source>
</evidence>
<evidence type="ECO:0000313" key="2">
    <source>
        <dbReference type="Proteomes" id="UP000319825"/>
    </source>
</evidence>
<protein>
    <submittedName>
        <fullName evidence="1">Uncharacterized protein</fullName>
    </submittedName>
</protein>
<accession>A0A562I729</accession>
<dbReference type="AlphaFoldDB" id="A0A562I729"/>
<dbReference type="RefSeq" id="WP_246140577.1">
    <property type="nucleotide sequence ID" value="NZ_BAAATQ010000212.1"/>
</dbReference>
<proteinExistence type="predicted"/>
<comment type="caution">
    <text evidence="1">The sequence shown here is derived from an EMBL/GenBank/DDBJ whole genome shotgun (WGS) entry which is preliminary data.</text>
</comment>
<keyword evidence="2" id="KW-1185">Reference proteome</keyword>
<dbReference type="EMBL" id="VLKE01000001">
    <property type="protein sequence ID" value="TWH66827.1"/>
    <property type="molecule type" value="Genomic_DNA"/>
</dbReference>
<organism evidence="1 2">
    <name type="scientific">Micromonospora olivasterospora</name>
    <dbReference type="NCBI Taxonomy" id="1880"/>
    <lineage>
        <taxon>Bacteria</taxon>
        <taxon>Bacillati</taxon>
        <taxon>Actinomycetota</taxon>
        <taxon>Actinomycetes</taxon>
        <taxon>Micromonosporales</taxon>
        <taxon>Micromonosporaceae</taxon>
        <taxon>Micromonospora</taxon>
    </lineage>
</organism>
<reference evidence="1 2" key="1">
    <citation type="submission" date="2019-07" db="EMBL/GenBank/DDBJ databases">
        <title>R&amp;d 2014.</title>
        <authorList>
            <person name="Klenk H.-P."/>
        </authorList>
    </citation>
    <scope>NUCLEOTIDE SEQUENCE [LARGE SCALE GENOMIC DNA]</scope>
    <source>
        <strain evidence="1 2">DSM 43868</strain>
    </source>
</reference>
<gene>
    <name evidence="1" type="ORF">JD77_01785</name>
</gene>
<name>A0A562I729_MICOL</name>
<dbReference type="Proteomes" id="UP000319825">
    <property type="component" value="Unassembled WGS sequence"/>
</dbReference>